<protein>
    <submittedName>
        <fullName evidence="2">Uncharacterized protein</fullName>
    </submittedName>
</protein>
<evidence type="ECO:0000313" key="2">
    <source>
        <dbReference type="EMBL" id="MBB4840255.1"/>
    </source>
</evidence>
<proteinExistence type="predicted"/>
<sequence>MLDAVRAEALKLRRHRATWMMVWLYPIVTTLLVVGILIYGAFSAHTTGEERSAAKWIADSALLWKVPGSGPGRFLIAGFSAVVFAGEYGWNTWKLIIPARARWQLIAAKWVVAFGFVMIAFIAADLILLFGEWLGSFQGDKIPAGVTLGAVAKAHWQAAGNALVPILFTIAFAALFAILTQSILATVILSIAIVVIEGLFPFIALWAHQYAAGLVTALVKFLPFYHMTNLANWAKGTGLTLPLGPGDVVAFNWGASLWIVTAWILAAGALTQFRFLRQDLN</sequence>
<dbReference type="RefSeq" id="WP_184168738.1">
    <property type="nucleotide sequence ID" value="NZ_JACHLN010000003.1"/>
</dbReference>
<feature type="transmembrane region" description="Helical" evidence="1">
    <location>
        <begin position="183"/>
        <end position="207"/>
    </location>
</feature>
<dbReference type="Proteomes" id="UP000575241">
    <property type="component" value="Unassembled WGS sequence"/>
</dbReference>
<feature type="transmembrane region" description="Helical" evidence="1">
    <location>
        <begin position="250"/>
        <end position="270"/>
    </location>
</feature>
<feature type="transmembrane region" description="Helical" evidence="1">
    <location>
        <begin position="72"/>
        <end position="90"/>
    </location>
</feature>
<name>A0A7W7K4G1_9SPHN</name>
<dbReference type="AlphaFoldDB" id="A0A7W7K4G1"/>
<keyword evidence="1" id="KW-0472">Membrane</keyword>
<dbReference type="PANTHER" id="PTHR37305">
    <property type="entry name" value="INTEGRAL MEMBRANE PROTEIN-RELATED"/>
    <property type="match status" value="1"/>
</dbReference>
<accession>A0A7W7K4G1</accession>
<dbReference type="PANTHER" id="PTHR37305:SF1">
    <property type="entry name" value="MEMBRANE PROTEIN"/>
    <property type="match status" value="1"/>
</dbReference>
<keyword evidence="3" id="KW-1185">Reference proteome</keyword>
<comment type="caution">
    <text evidence="2">The sequence shown here is derived from an EMBL/GenBank/DDBJ whole genome shotgun (WGS) entry which is preliminary data.</text>
</comment>
<keyword evidence="1" id="KW-0812">Transmembrane</keyword>
<dbReference type="Pfam" id="PF12730">
    <property type="entry name" value="ABC2_membrane_4"/>
    <property type="match status" value="1"/>
</dbReference>
<reference evidence="2 3" key="1">
    <citation type="submission" date="2020-08" db="EMBL/GenBank/DDBJ databases">
        <title>Functional genomics of gut bacteria from endangered species of beetles.</title>
        <authorList>
            <person name="Carlos-Shanley C."/>
        </authorList>
    </citation>
    <scope>NUCLEOTIDE SEQUENCE [LARGE SCALE GENOMIC DNA]</scope>
    <source>
        <strain evidence="2 3">S00224</strain>
    </source>
</reference>
<keyword evidence="1" id="KW-1133">Transmembrane helix</keyword>
<feature type="transmembrane region" description="Helical" evidence="1">
    <location>
        <begin position="110"/>
        <end position="134"/>
    </location>
</feature>
<gene>
    <name evidence="2" type="ORF">HNP52_003347</name>
</gene>
<organism evidence="2 3">
    <name type="scientific">Sphingomonas kyeonggiensis</name>
    <dbReference type="NCBI Taxonomy" id="1268553"/>
    <lineage>
        <taxon>Bacteria</taxon>
        <taxon>Pseudomonadati</taxon>
        <taxon>Pseudomonadota</taxon>
        <taxon>Alphaproteobacteria</taxon>
        <taxon>Sphingomonadales</taxon>
        <taxon>Sphingomonadaceae</taxon>
        <taxon>Sphingomonas</taxon>
    </lineage>
</organism>
<feature type="transmembrane region" description="Helical" evidence="1">
    <location>
        <begin position="154"/>
        <end position="176"/>
    </location>
</feature>
<dbReference type="EMBL" id="JACHLN010000003">
    <property type="protein sequence ID" value="MBB4840255.1"/>
    <property type="molecule type" value="Genomic_DNA"/>
</dbReference>
<evidence type="ECO:0000313" key="3">
    <source>
        <dbReference type="Proteomes" id="UP000575241"/>
    </source>
</evidence>
<evidence type="ECO:0000256" key="1">
    <source>
        <dbReference type="SAM" id="Phobius"/>
    </source>
</evidence>
<feature type="transmembrane region" description="Helical" evidence="1">
    <location>
        <begin position="21"/>
        <end position="42"/>
    </location>
</feature>